<evidence type="ECO:0000313" key="3">
    <source>
        <dbReference type="EMBL" id="KAK9198241.1"/>
    </source>
</evidence>
<name>A0AAP0M3U8_9ROSI</name>
<comment type="caution">
    <text evidence="3">The sequence shown here is derived from an EMBL/GenBank/DDBJ whole genome shotgun (WGS) entry which is preliminary data.</text>
</comment>
<dbReference type="AlphaFoldDB" id="A0AAP0M3U8"/>
<feature type="domain" description="Purple acid phosphatase C-terminal" evidence="2">
    <location>
        <begin position="269"/>
        <end position="317"/>
    </location>
</feature>
<organism evidence="3 4">
    <name type="scientific">Citrus x changshan-huyou</name>
    <dbReference type="NCBI Taxonomy" id="2935761"/>
    <lineage>
        <taxon>Eukaryota</taxon>
        <taxon>Viridiplantae</taxon>
        <taxon>Streptophyta</taxon>
        <taxon>Embryophyta</taxon>
        <taxon>Tracheophyta</taxon>
        <taxon>Spermatophyta</taxon>
        <taxon>Magnoliopsida</taxon>
        <taxon>eudicotyledons</taxon>
        <taxon>Gunneridae</taxon>
        <taxon>Pentapetalae</taxon>
        <taxon>rosids</taxon>
        <taxon>malvids</taxon>
        <taxon>Sapindales</taxon>
        <taxon>Rutaceae</taxon>
        <taxon>Aurantioideae</taxon>
        <taxon>Citrus</taxon>
    </lineage>
</organism>
<proteinExistence type="predicted"/>
<dbReference type="Pfam" id="PF14008">
    <property type="entry name" value="Metallophos_C"/>
    <property type="match status" value="1"/>
</dbReference>
<dbReference type="PANTHER" id="PTHR45778">
    <property type="entry name" value="PURPLE ACID PHOSPHATASE-RELATED"/>
    <property type="match status" value="1"/>
</dbReference>
<evidence type="ECO:0000313" key="4">
    <source>
        <dbReference type="Proteomes" id="UP001428341"/>
    </source>
</evidence>
<dbReference type="Proteomes" id="UP001428341">
    <property type="component" value="Unassembled WGS sequence"/>
</dbReference>
<accession>A0AAP0M3U8</accession>
<gene>
    <name evidence="3" type="ORF">WN944_013425</name>
</gene>
<dbReference type="InterPro" id="IPR029052">
    <property type="entry name" value="Metallo-depent_PP-like"/>
</dbReference>
<reference evidence="3 4" key="1">
    <citation type="submission" date="2024-05" db="EMBL/GenBank/DDBJ databases">
        <title>Haplotype-resolved chromosome-level genome assembly of Huyou (Citrus changshanensis).</title>
        <authorList>
            <person name="Miao C."/>
            <person name="Chen W."/>
            <person name="Wu Y."/>
            <person name="Wang L."/>
            <person name="Zhao S."/>
            <person name="Grierson D."/>
            <person name="Xu C."/>
            <person name="Chen K."/>
        </authorList>
    </citation>
    <scope>NUCLEOTIDE SEQUENCE [LARGE SCALE GENOMIC DNA]</scope>
    <source>
        <strain evidence="3">01-14</strain>
        <tissue evidence="3">Leaf</tissue>
    </source>
</reference>
<dbReference type="Gene3D" id="3.60.21.10">
    <property type="match status" value="1"/>
</dbReference>
<keyword evidence="4" id="KW-1185">Reference proteome</keyword>
<feature type="chain" id="PRO_5042877547" description="Purple acid phosphatase C-terminal domain-containing protein" evidence="1">
    <location>
        <begin position="22"/>
        <end position="318"/>
    </location>
</feature>
<keyword evidence="1" id="KW-0732">Signal</keyword>
<evidence type="ECO:0000256" key="1">
    <source>
        <dbReference type="SAM" id="SignalP"/>
    </source>
</evidence>
<evidence type="ECO:0000259" key="2">
    <source>
        <dbReference type="Pfam" id="PF14008"/>
    </source>
</evidence>
<sequence length="318" mass="35109">MESSRLLYLSIILCLLQTINLGPLVAHSHSGNVNVGEQPLSKIAIHRAIYALDENSSVKAYSLDLGTKGEDSHWVMVQLESPNPSVDDWVAVFFLENLNKWPVSSKSLLLCVFLNTMCGHWTTNHDFSAVTAIRFANPNAPVYPCVSQGKAWTEGEQGILKGIIRRTRLRHPKGIKTYSFKSSPYPGQDTLQRVVIFGDMGKDPFMMATIQVANVVCQLRPCSMFLLRTEQNFACTFGKANGKGKLPEALAEHQCVSSETTHYAGTFSGTMHIVVGGGGSHISNFGPLNPSRSLYQEADYGFVKLTAFNHSSLLYEYK</sequence>
<dbReference type="EMBL" id="JBCGBO010000005">
    <property type="protein sequence ID" value="KAK9198241.1"/>
    <property type="molecule type" value="Genomic_DNA"/>
</dbReference>
<protein>
    <recommendedName>
        <fullName evidence="2">Purple acid phosphatase C-terminal domain-containing protein</fullName>
    </recommendedName>
</protein>
<dbReference type="InterPro" id="IPR025733">
    <property type="entry name" value="PAPs_C"/>
</dbReference>
<feature type="signal peptide" evidence="1">
    <location>
        <begin position="1"/>
        <end position="21"/>
    </location>
</feature>
<dbReference type="PANTHER" id="PTHR45778:SF6">
    <property type="entry name" value="INACTIVE PURPLE ACID PHOSPHATASE 24-RELATED"/>
    <property type="match status" value="1"/>
</dbReference>